<sequence>MQIRTAVVQAEGKKATGFEIPPASVAELGTGKRFKVVVTVNGGYSYRSSVASMGGAFMIPLSAEHRTAAGVQAGDEVDLTVELDEAPRELEIPEDLAAALAADPAAQAFFDGLSFSGKRVHTLAVEGAKTAETRQRRIAAAVDKLSRGIAR</sequence>
<dbReference type="SUPFAM" id="SSF141694">
    <property type="entry name" value="AF2212/PG0164-like"/>
    <property type="match status" value="1"/>
</dbReference>
<dbReference type="InterPro" id="IPR037079">
    <property type="entry name" value="AF2212/PG0164-like_sf"/>
</dbReference>
<gene>
    <name evidence="1" type="ORF">GIS00_17215</name>
</gene>
<dbReference type="AlphaFoldDB" id="A0A7K1FNF9"/>
<protein>
    <submittedName>
        <fullName evidence="1">DUF1905 domain-containing protein</fullName>
    </submittedName>
</protein>
<organism evidence="1 2">
    <name type="scientific">Nakamurella alba</name>
    <dbReference type="NCBI Taxonomy" id="2665158"/>
    <lineage>
        <taxon>Bacteria</taxon>
        <taxon>Bacillati</taxon>
        <taxon>Actinomycetota</taxon>
        <taxon>Actinomycetes</taxon>
        <taxon>Nakamurellales</taxon>
        <taxon>Nakamurellaceae</taxon>
        <taxon>Nakamurella</taxon>
    </lineage>
</organism>
<dbReference type="RefSeq" id="WP_154769636.1">
    <property type="nucleotide sequence ID" value="NZ_WLYK01000006.1"/>
</dbReference>
<dbReference type="Pfam" id="PF13376">
    <property type="entry name" value="OmdA"/>
    <property type="match status" value="1"/>
</dbReference>
<name>A0A7K1FNF9_9ACTN</name>
<comment type="caution">
    <text evidence="1">The sequence shown here is derived from an EMBL/GenBank/DDBJ whole genome shotgun (WGS) entry which is preliminary data.</text>
</comment>
<evidence type="ECO:0000313" key="2">
    <source>
        <dbReference type="Proteomes" id="UP000460221"/>
    </source>
</evidence>
<dbReference type="Pfam" id="PF08922">
    <property type="entry name" value="DUF1905"/>
    <property type="match status" value="1"/>
</dbReference>
<accession>A0A7K1FNF9</accession>
<proteinExistence type="predicted"/>
<keyword evidence="2" id="KW-1185">Reference proteome</keyword>
<dbReference type="Proteomes" id="UP000460221">
    <property type="component" value="Unassembled WGS sequence"/>
</dbReference>
<dbReference type="EMBL" id="WLYK01000006">
    <property type="protein sequence ID" value="MTD15676.1"/>
    <property type="molecule type" value="Genomic_DNA"/>
</dbReference>
<evidence type="ECO:0000313" key="1">
    <source>
        <dbReference type="EMBL" id="MTD15676.1"/>
    </source>
</evidence>
<dbReference type="Gene3D" id="2.40.30.100">
    <property type="entry name" value="AF2212/PG0164-like"/>
    <property type="match status" value="1"/>
</dbReference>
<dbReference type="InterPro" id="IPR015018">
    <property type="entry name" value="DUF1905"/>
</dbReference>
<reference evidence="1 2" key="1">
    <citation type="submission" date="2019-11" db="EMBL/GenBank/DDBJ databases">
        <authorList>
            <person name="Jiang L.-Q."/>
        </authorList>
    </citation>
    <scope>NUCLEOTIDE SEQUENCE [LARGE SCALE GENOMIC DNA]</scope>
    <source>
        <strain evidence="1 2">YIM 132087</strain>
    </source>
</reference>